<organism evidence="2 3">
    <name type="scientific">Nematocida parisii (strain ERTm3)</name>
    <name type="common">Nematode killer fungus</name>
    <dbReference type="NCBI Taxonomy" id="935791"/>
    <lineage>
        <taxon>Eukaryota</taxon>
        <taxon>Fungi</taxon>
        <taxon>Fungi incertae sedis</taxon>
        <taxon>Microsporidia</taxon>
        <taxon>Nematocida</taxon>
    </lineage>
</organism>
<dbReference type="HOGENOM" id="CLU_2574427_0_0_1"/>
<keyword evidence="1" id="KW-1133">Transmembrane helix</keyword>
<sequence>MTPSMHALSVSALPALCCYSQIILCLFAICLTWFIKTKVLGTTPHSFLLSSSLRMLSAHILLGLDNEIQNAKQWMMSKVPK</sequence>
<proteinExistence type="predicted"/>
<keyword evidence="1" id="KW-0472">Membrane</keyword>
<keyword evidence="3" id="KW-1185">Reference proteome</keyword>
<dbReference type="VEuPathDB" id="MicrosporidiaDB:NEQG_02644"/>
<gene>
    <name evidence="2" type="ORF">NEQG_02644</name>
</gene>
<evidence type="ECO:0000313" key="2">
    <source>
        <dbReference type="EMBL" id="EIJ87153.1"/>
    </source>
</evidence>
<protein>
    <submittedName>
        <fullName evidence="2">Uncharacterized protein</fullName>
    </submittedName>
</protein>
<feature type="transmembrane region" description="Helical" evidence="1">
    <location>
        <begin position="12"/>
        <end position="35"/>
    </location>
</feature>
<evidence type="ECO:0000313" key="3">
    <source>
        <dbReference type="Proteomes" id="UP000002872"/>
    </source>
</evidence>
<reference evidence="2" key="1">
    <citation type="submission" date="2011-01" db="EMBL/GenBank/DDBJ databases">
        <title>The Genome Sequence of Nematocida parisii strain ERTm3.</title>
        <authorList>
            <consortium name="The Broad Institute Genome Sequencing Platform"/>
            <consortium name="The Broad Institute Genome Sequencing Center for Infectious Disease"/>
            <person name="Cuomo C."/>
            <person name="Troemel E."/>
            <person name="Young S.K."/>
            <person name="Zeng Q."/>
            <person name="Gargeya S."/>
            <person name="Fitzgerald M."/>
            <person name="Haas B."/>
            <person name="Abouelleil A."/>
            <person name="Alvarado L."/>
            <person name="Arachchi H.M."/>
            <person name="Berlin A."/>
            <person name="Chapman S.B."/>
            <person name="Gearin G."/>
            <person name="Goldberg J."/>
            <person name="Griggs A."/>
            <person name="Gujja S."/>
            <person name="Hansen M."/>
            <person name="Heiman D."/>
            <person name="Howarth C."/>
            <person name="Larimer J."/>
            <person name="Lui A."/>
            <person name="MacDonald P.J.P."/>
            <person name="McCowen C."/>
            <person name="Montmayeur A."/>
            <person name="Murphy C."/>
            <person name="Neiman D."/>
            <person name="Pearson M."/>
            <person name="Priest M."/>
            <person name="Roberts A."/>
            <person name="Saif S."/>
            <person name="Shea T."/>
            <person name="Sisk P."/>
            <person name="Stolte C."/>
            <person name="Sykes S."/>
            <person name="Wortman J."/>
            <person name="Nusbaum C."/>
            <person name="Birren B."/>
        </authorList>
    </citation>
    <scope>NUCLEOTIDE SEQUENCE</scope>
    <source>
        <strain evidence="2">ERTm3</strain>
    </source>
</reference>
<dbReference type="InParanoid" id="I3ED56"/>
<accession>I3ED56</accession>
<evidence type="ECO:0000256" key="1">
    <source>
        <dbReference type="SAM" id="Phobius"/>
    </source>
</evidence>
<keyword evidence="1" id="KW-0812">Transmembrane</keyword>
<dbReference type="EMBL" id="GL870886">
    <property type="protein sequence ID" value="EIJ87153.1"/>
    <property type="molecule type" value="Genomic_DNA"/>
</dbReference>
<dbReference type="Proteomes" id="UP000002872">
    <property type="component" value="Unassembled WGS sequence"/>
</dbReference>
<dbReference type="AlphaFoldDB" id="I3ED56"/>
<name>I3ED56_NEMP3</name>